<dbReference type="Proteomes" id="UP001172673">
    <property type="component" value="Unassembled WGS sequence"/>
</dbReference>
<feature type="region of interest" description="Disordered" evidence="1">
    <location>
        <begin position="1"/>
        <end position="22"/>
    </location>
</feature>
<gene>
    <name evidence="2" type="ORF">H2200_012996</name>
</gene>
<dbReference type="AlphaFoldDB" id="A0AA38WWK0"/>
<feature type="region of interest" description="Disordered" evidence="1">
    <location>
        <begin position="1195"/>
        <end position="1214"/>
    </location>
</feature>
<accession>A0AA38WWK0</accession>
<protein>
    <submittedName>
        <fullName evidence="2">Uncharacterized protein</fullName>
    </submittedName>
</protein>
<name>A0AA38WWK0_9EURO</name>
<comment type="caution">
    <text evidence="2">The sequence shown here is derived from an EMBL/GenBank/DDBJ whole genome shotgun (WGS) entry which is preliminary data.</text>
</comment>
<evidence type="ECO:0000313" key="3">
    <source>
        <dbReference type="Proteomes" id="UP001172673"/>
    </source>
</evidence>
<keyword evidence="3" id="KW-1185">Reference proteome</keyword>
<sequence length="1214" mass="136108">MTSTASPSAQAPQAAPPTSAGRYVTSILTTQTTILKSRIRRRQTTKGYSFVPSPADPRPTSDEDVRNIVFKEIIKRLKESKISTETLNPLSLAWCLPLNGSDIDDWRFLLAEPTFVNDAELQQLLGLRLCSKEDTNPPEDHTLLYIRSLAFTKRELVRVLSDLARRGEYIPKAKTWLRLLERKPDHQPIFLRYCGEVSSKSPWARHLDALRSDVQGPLKKIFLTTKLLYPEILAGISIFEVVRGRVTFKASHELVSLREQSLIALMGHPSLLNVQTGGVYVELSVALEDADAYDKLQMRTVDRLRSGTRALSPEALRALGDYADSVQEYANTNPHSTGTSVFTFTDHYRDVIYEQAIPVIMQKQGYTPLVTIGHDPTLDTFRSASSFYESDNLTRRNWEKLINLFASLETASGTINSKEAYLLHQDKMLPFVDMFQWPLKSRTDYPTAITLLRQYIQIVNPILAVTWGEEVTSTALGRFQHDFGMRQGDFAGLVGSALIVNYSEPDGKIDDNACLVVIPCYHPNSVSYGAASPEAFMEVFGKTMAVAWQACCLAFDLPQSPSKLQSCRQLVEMLTDKVGPSTDFGVSFQESKKRFASFYRHQEKAVTGNDAWQLKGARPNRAKGQDPNDAAEAGVQLNFAPTVETHHDIWATARTELQMVIRCEWAKGPVFSANRRTQALKLFQAAIRPLMTTRSSSDEIKFLQWASAVDRGDLYYFAATRYLDHVKDIPNLLSLFLAPSHQRDDAWKEDAGVYQQASDDMQKWIKEGVLTTGTTVEKAHQRADMAWTSLMKTNAPELYTSFQNQLRTPVDVKEFTDPGERISGAEISLIPWKKTVANSVLLLHWADNEGAMQHLLGVGHPEDNIILSAGIMPMYAGEIRRIYFVPTGVDIRDSEERSLGARSPTIPLSDVVLQLQDPIRSKFLQLWSRETGLDPATEISRPGIAADAAQVSGTGPYYPASAFNARSRPNEELRVGGTGRSFRPDTEKDRIRQFLPLQPGDALWLLHKFLEEAYPDDGAIVDTGNPNIFSDADSVWTRLEAFLAQPKWRFHPCLGNLQSVVEAAKTVSQRGQGQGVDAGIEAAFETLRPPVTRDRRRRWVKELRAQKWKVIYKVGPDNAANILMPDNEPELLYEELEEVINDDFQISTDGELVVDDTIEEMLLDPNVGRTRPNIGADGLEAIRAQRRQALRSMQESPINFTAPASNASGKRRRQ</sequence>
<organism evidence="2 3">
    <name type="scientific">Cladophialophora chaetospira</name>
    <dbReference type="NCBI Taxonomy" id="386627"/>
    <lineage>
        <taxon>Eukaryota</taxon>
        <taxon>Fungi</taxon>
        <taxon>Dikarya</taxon>
        <taxon>Ascomycota</taxon>
        <taxon>Pezizomycotina</taxon>
        <taxon>Eurotiomycetes</taxon>
        <taxon>Chaetothyriomycetidae</taxon>
        <taxon>Chaetothyriales</taxon>
        <taxon>Herpotrichiellaceae</taxon>
        <taxon>Cladophialophora</taxon>
    </lineage>
</organism>
<reference evidence="2" key="1">
    <citation type="submission" date="2022-10" db="EMBL/GenBank/DDBJ databases">
        <title>Culturing micro-colonial fungi from biological soil crusts in the Mojave desert and describing Neophaeococcomyces mojavensis, and introducing the new genera and species Taxawa tesnikishii.</title>
        <authorList>
            <person name="Kurbessoian T."/>
            <person name="Stajich J.E."/>
        </authorList>
    </citation>
    <scope>NUCLEOTIDE SEQUENCE</scope>
    <source>
        <strain evidence="2">TK_41</strain>
    </source>
</reference>
<evidence type="ECO:0000256" key="1">
    <source>
        <dbReference type="SAM" id="MobiDB-lite"/>
    </source>
</evidence>
<proteinExistence type="predicted"/>
<feature type="compositionally biased region" description="Low complexity" evidence="1">
    <location>
        <begin position="1"/>
        <end position="20"/>
    </location>
</feature>
<evidence type="ECO:0000313" key="2">
    <source>
        <dbReference type="EMBL" id="KAJ9602454.1"/>
    </source>
</evidence>
<feature type="compositionally biased region" description="Polar residues" evidence="1">
    <location>
        <begin position="1195"/>
        <end position="1208"/>
    </location>
</feature>
<dbReference type="EMBL" id="JAPDRK010000026">
    <property type="protein sequence ID" value="KAJ9602454.1"/>
    <property type="molecule type" value="Genomic_DNA"/>
</dbReference>